<evidence type="ECO:0000256" key="7">
    <source>
        <dbReference type="ARBA" id="ARBA00022723"/>
    </source>
</evidence>
<dbReference type="SUPFAM" id="SSF52922">
    <property type="entry name" value="TK C-terminal domain-like"/>
    <property type="match status" value="1"/>
</dbReference>
<dbReference type="eggNOG" id="COG0021">
    <property type="taxonomic scope" value="Bacteria"/>
</dbReference>
<keyword evidence="12" id="KW-1185">Reference proteome</keyword>
<dbReference type="KEGG" id="tli:Tlie_1281"/>
<accession>G7V625</accession>
<dbReference type="InterPro" id="IPR005475">
    <property type="entry name" value="Transketolase-like_Pyr-bd"/>
</dbReference>
<dbReference type="Pfam" id="PF02780">
    <property type="entry name" value="Transketolase_C"/>
    <property type="match status" value="1"/>
</dbReference>
<evidence type="ECO:0000256" key="2">
    <source>
        <dbReference type="ARBA" id="ARBA00001946"/>
    </source>
</evidence>
<dbReference type="CDD" id="cd07033">
    <property type="entry name" value="TPP_PYR_DXS_TK_like"/>
    <property type="match status" value="1"/>
</dbReference>
<dbReference type="Gene3D" id="3.40.50.970">
    <property type="match status" value="2"/>
</dbReference>
<protein>
    <submittedName>
        <fullName evidence="11">Transketolase domain-containing protein</fullName>
    </submittedName>
</protein>
<dbReference type="FunFam" id="3.40.50.970:FF:000129">
    <property type="entry name" value="Transketolase"/>
    <property type="match status" value="1"/>
</dbReference>
<feature type="domain" description="Transketolase-like pyrimidine-binding" evidence="10">
    <location>
        <begin position="332"/>
        <end position="502"/>
    </location>
</feature>
<dbReference type="GO" id="GO:0019682">
    <property type="term" value="P:glyceraldehyde-3-phosphate metabolic process"/>
    <property type="evidence" value="ECO:0007669"/>
    <property type="project" value="UniProtKB-ARBA"/>
</dbReference>
<dbReference type="OrthoDB" id="8732661at2"/>
<comment type="cofactor">
    <cofactor evidence="2">
        <name>Mg(2+)</name>
        <dbReference type="ChEBI" id="CHEBI:18420"/>
    </cofactor>
</comment>
<dbReference type="GO" id="GO:0016744">
    <property type="term" value="F:transketolase or transaldolase activity"/>
    <property type="evidence" value="ECO:0007669"/>
    <property type="project" value="UniProtKB-ARBA"/>
</dbReference>
<dbReference type="InterPro" id="IPR051157">
    <property type="entry name" value="PDH/Transketolase"/>
</dbReference>
<sequence>MEINIKEVLRDYKERELNEELIEALKDAARKCRLWALTMTTAAKSGHIGGSLSSMEMYLLIYGLANLTPQNARSTDRDHVVISHGHTSPGAYAALAYYGFIDAEEVMALFRKGGSPFPGHVEREVPGIDWSSGNLGQGLAAGVGFALAKKAKKSKDHVFVLMGDGEQVKGQVAEARRVAVKNALDNITVLVDWNDIQISGKLEEVMPFNIVSLWEADGWKVYEADGHDFASIYRVVRQAMEDDLPSVVLCRTTMGKGVSFMEGTPDFHGKAASEEQYKKAVMELGGTPELLDRAKVSRIQMAGKKTIESLRKDFGVFVELGKPRTYLPDVKTDCRSAFGEALMDIGLANYKIPGRTPILVFDCDLAGSVKVNGFAKSCPDWFFEMGIQEHATATVAGAASCGGVVSVWADFGVFGLTEVYNQQRLNDINETNLKLILTHIGLDVGEDGKTHQCIDYIGLMRNMFGWKLVLPADPNQTDRVVRWAIGSHGNVCVAMGRSKVPVITKEDGTCYYDEEYEFEYGKSDLLRDGTDGAILCCGHMVYRAIEAWEKLKAKGISVKIFNVSAPLAIDKATIEEATKTGLVVTYEDHHWRSGLGSIVAEKMLELGCVSKFVKLGVHRYGDSGTAEEVISLMGLSPDNLVEVIESNLK</sequence>
<evidence type="ECO:0000256" key="1">
    <source>
        <dbReference type="ARBA" id="ARBA00001936"/>
    </source>
</evidence>
<evidence type="ECO:0000313" key="11">
    <source>
        <dbReference type="EMBL" id="AER67012.1"/>
    </source>
</evidence>
<dbReference type="PANTHER" id="PTHR43825:SF1">
    <property type="entry name" value="TRANSKETOLASE-LIKE PYRIMIDINE-BINDING DOMAIN-CONTAINING PROTEIN"/>
    <property type="match status" value="1"/>
</dbReference>
<evidence type="ECO:0000256" key="4">
    <source>
        <dbReference type="ARBA" id="ARBA00007131"/>
    </source>
</evidence>
<evidence type="ECO:0000259" key="10">
    <source>
        <dbReference type="SMART" id="SM00861"/>
    </source>
</evidence>
<dbReference type="GO" id="GO:0005737">
    <property type="term" value="C:cytoplasm"/>
    <property type="evidence" value="ECO:0007669"/>
    <property type="project" value="UniProtKB-ARBA"/>
</dbReference>
<evidence type="ECO:0000256" key="6">
    <source>
        <dbReference type="ARBA" id="ARBA00022679"/>
    </source>
</evidence>
<dbReference type="InterPro" id="IPR009014">
    <property type="entry name" value="Transketo_C/PFOR_II"/>
</dbReference>
<dbReference type="SMART" id="SM00861">
    <property type="entry name" value="Transket_pyr"/>
    <property type="match status" value="1"/>
</dbReference>
<keyword evidence="8" id="KW-0460">Magnesium</keyword>
<evidence type="ECO:0000313" key="12">
    <source>
        <dbReference type="Proteomes" id="UP000005868"/>
    </source>
</evidence>
<dbReference type="PROSITE" id="PS00801">
    <property type="entry name" value="TRANSKETOLASE_1"/>
    <property type="match status" value="1"/>
</dbReference>
<dbReference type="GO" id="GO:0046872">
    <property type="term" value="F:metal ion binding"/>
    <property type="evidence" value="ECO:0007669"/>
    <property type="project" value="UniProtKB-KW"/>
</dbReference>
<evidence type="ECO:0000256" key="5">
    <source>
        <dbReference type="ARBA" id="ARBA00011738"/>
    </source>
</evidence>
<comment type="similarity">
    <text evidence="4">Belongs to the transketolase family.</text>
</comment>
<keyword evidence="7" id="KW-0479">Metal-binding</keyword>
<proteinExistence type="inferred from homology"/>
<dbReference type="Gene3D" id="3.40.50.920">
    <property type="match status" value="1"/>
</dbReference>
<dbReference type="STRING" id="580340.Tlie_1281"/>
<dbReference type="AlphaFoldDB" id="G7V625"/>
<reference evidence="11 12" key="2">
    <citation type="journal article" date="2012" name="Stand. Genomic Sci.">
        <title>Genome sequence of the moderately thermophilic, amino-acid-degrading and sulfur-reducing bacterium Thermovirga lienii type strain (Cas60314(T)).</title>
        <authorList>
            <person name="Goker M."/>
            <person name="Saunders E."/>
            <person name="Lapidus A."/>
            <person name="Nolan M."/>
            <person name="Lucas S."/>
            <person name="Hammon N."/>
            <person name="Deshpande S."/>
            <person name="Cheng J.F."/>
            <person name="Han C."/>
            <person name="Tapia R."/>
            <person name="Goodwin L.A."/>
            <person name="Pitluck S."/>
            <person name="Liolios K."/>
            <person name="Mavromatis K."/>
            <person name="Pagani I."/>
            <person name="Ivanova N."/>
            <person name="Mikhailova N."/>
            <person name="Pati A."/>
            <person name="Chen A."/>
            <person name="Palaniappan K."/>
            <person name="Land M."/>
            <person name="Chang Y.J."/>
            <person name="Jeffries C.D."/>
            <person name="Brambilla E.M."/>
            <person name="Rohde M."/>
            <person name="Spring S."/>
            <person name="Detter J.C."/>
            <person name="Woyke T."/>
            <person name="Bristow J."/>
            <person name="Eisen J.A."/>
            <person name="Markowitz V."/>
            <person name="Hugenholtz P."/>
            <person name="Kyrpides N.C."/>
            <person name="Klenk H.P."/>
        </authorList>
    </citation>
    <scope>NUCLEOTIDE SEQUENCE [LARGE SCALE GENOMIC DNA]</scope>
    <source>
        <strain evidence="12">ATCC BAA-1197 / DSM 17291 / Cas60314</strain>
    </source>
</reference>
<dbReference type="InterPro" id="IPR049557">
    <property type="entry name" value="Transketolase_CS"/>
</dbReference>
<dbReference type="SUPFAM" id="SSF52518">
    <property type="entry name" value="Thiamin diphosphate-binding fold (THDP-binding)"/>
    <property type="match status" value="2"/>
</dbReference>
<dbReference type="InterPro" id="IPR029061">
    <property type="entry name" value="THDP-binding"/>
</dbReference>
<evidence type="ECO:0000256" key="3">
    <source>
        <dbReference type="ARBA" id="ARBA00001964"/>
    </source>
</evidence>
<name>G7V625_THELD</name>
<evidence type="ECO:0000256" key="9">
    <source>
        <dbReference type="ARBA" id="ARBA00023052"/>
    </source>
</evidence>
<dbReference type="EMBL" id="CP003096">
    <property type="protein sequence ID" value="AER67012.1"/>
    <property type="molecule type" value="Genomic_DNA"/>
</dbReference>
<organism evidence="11 12">
    <name type="scientific">Thermovirga lienii (strain ATCC BAA-1197 / DSM 17291 / Cas60314)</name>
    <dbReference type="NCBI Taxonomy" id="580340"/>
    <lineage>
        <taxon>Bacteria</taxon>
        <taxon>Thermotogati</taxon>
        <taxon>Synergistota</taxon>
        <taxon>Synergistia</taxon>
        <taxon>Synergistales</taxon>
        <taxon>Thermovirgaceae</taxon>
        <taxon>Thermovirga</taxon>
    </lineage>
</organism>
<keyword evidence="9" id="KW-0786">Thiamine pyrophosphate</keyword>
<dbReference type="Proteomes" id="UP000005868">
    <property type="component" value="Chromosome"/>
</dbReference>
<dbReference type="Pfam" id="PF00456">
    <property type="entry name" value="Transketolase_N"/>
    <property type="match status" value="1"/>
</dbReference>
<dbReference type="PANTHER" id="PTHR43825">
    <property type="entry name" value="PYRUVATE DEHYDROGENASE E1 COMPONENT"/>
    <property type="match status" value="1"/>
</dbReference>
<dbReference type="CDD" id="cd02012">
    <property type="entry name" value="TPP_TK"/>
    <property type="match status" value="1"/>
</dbReference>
<comment type="subunit">
    <text evidence="5">Homodimer.</text>
</comment>
<keyword evidence="6" id="KW-0808">Transferase</keyword>
<dbReference type="Pfam" id="PF02779">
    <property type="entry name" value="Transket_pyr"/>
    <property type="match status" value="1"/>
</dbReference>
<comment type="cofactor">
    <cofactor evidence="1">
        <name>Mn(2+)</name>
        <dbReference type="ChEBI" id="CHEBI:29035"/>
    </cofactor>
</comment>
<dbReference type="InterPro" id="IPR033248">
    <property type="entry name" value="Transketolase_C"/>
</dbReference>
<gene>
    <name evidence="11" type="ordered locus">Tlie_1281</name>
</gene>
<evidence type="ECO:0000256" key="8">
    <source>
        <dbReference type="ARBA" id="ARBA00022842"/>
    </source>
</evidence>
<dbReference type="InterPro" id="IPR005474">
    <property type="entry name" value="Transketolase_N"/>
</dbReference>
<dbReference type="HOGENOM" id="CLU_009227_3_1_0"/>
<dbReference type="NCBIfam" id="NF004556">
    <property type="entry name" value="PRK05899.2-2"/>
    <property type="match status" value="1"/>
</dbReference>
<reference evidence="12" key="1">
    <citation type="submission" date="2011-10" db="EMBL/GenBank/DDBJ databases">
        <title>The complete genome of chromosome of Thermovirga lienii DSM 17291.</title>
        <authorList>
            <consortium name="US DOE Joint Genome Institute (JGI-PGF)"/>
            <person name="Lucas S."/>
            <person name="Copeland A."/>
            <person name="Lapidus A."/>
            <person name="Glavina del Rio T."/>
            <person name="Dalin E."/>
            <person name="Tice H."/>
            <person name="Bruce D."/>
            <person name="Goodwin L."/>
            <person name="Pitluck S."/>
            <person name="Peters L."/>
            <person name="Mikhailova N."/>
            <person name="Saunders E."/>
            <person name="Kyrpides N."/>
            <person name="Mavromatis K."/>
            <person name="Ivanova N."/>
            <person name="Last F.I."/>
            <person name="Brettin T."/>
            <person name="Detter J.C."/>
            <person name="Han C."/>
            <person name="Larimer F."/>
            <person name="Land M."/>
            <person name="Hauser L."/>
            <person name="Markowitz V."/>
            <person name="Cheng J.-F."/>
            <person name="Hugenholtz P."/>
            <person name="Woyke T."/>
            <person name="Wu D."/>
            <person name="Spring S."/>
            <person name="Schroeder M."/>
            <person name="Brambilla E.-M."/>
            <person name="Klenk H.-P."/>
            <person name="Eisen J.A."/>
        </authorList>
    </citation>
    <scope>NUCLEOTIDE SEQUENCE [LARGE SCALE GENOMIC DNA]</scope>
    <source>
        <strain evidence="12">ATCC BAA-1197 / DSM 17291 / Cas60314</strain>
    </source>
</reference>
<comment type="cofactor">
    <cofactor evidence="3">
        <name>thiamine diphosphate</name>
        <dbReference type="ChEBI" id="CHEBI:58937"/>
    </cofactor>
</comment>